<evidence type="ECO:0000313" key="3">
    <source>
        <dbReference type="Proteomes" id="UP000005019"/>
    </source>
</evidence>
<dbReference type="SMART" id="SM00332">
    <property type="entry name" value="PP2Cc"/>
    <property type="match status" value="1"/>
</dbReference>
<dbReference type="InterPro" id="IPR036457">
    <property type="entry name" value="PPM-type-like_dom_sf"/>
</dbReference>
<dbReference type="NCBIfam" id="NF033484">
    <property type="entry name" value="Stp1_PP2C_phos"/>
    <property type="match status" value="1"/>
</dbReference>
<protein>
    <recommendedName>
        <fullName evidence="1">PPM-type phosphatase domain-containing protein</fullName>
    </recommendedName>
</protein>
<dbReference type="AlphaFoldDB" id="F5RDT5"/>
<dbReference type="CDD" id="cd00143">
    <property type="entry name" value="PP2Cc"/>
    <property type="match status" value="1"/>
</dbReference>
<dbReference type="eggNOG" id="COG0631">
    <property type="taxonomic scope" value="Bacteria"/>
</dbReference>
<keyword evidence="3" id="KW-1185">Reference proteome</keyword>
<proteinExistence type="predicted"/>
<evidence type="ECO:0000313" key="2">
    <source>
        <dbReference type="EMBL" id="EGK71066.1"/>
    </source>
</evidence>
<evidence type="ECO:0000259" key="1">
    <source>
        <dbReference type="PROSITE" id="PS51746"/>
    </source>
</evidence>
<feature type="domain" description="PPM-type phosphatase" evidence="1">
    <location>
        <begin position="1"/>
        <end position="237"/>
    </location>
</feature>
<name>F5RDT5_METUF</name>
<dbReference type="SMART" id="SM00331">
    <property type="entry name" value="PP2C_SIG"/>
    <property type="match status" value="1"/>
</dbReference>
<dbReference type="PANTHER" id="PTHR47992">
    <property type="entry name" value="PROTEIN PHOSPHATASE"/>
    <property type="match status" value="1"/>
</dbReference>
<dbReference type="InterPro" id="IPR015655">
    <property type="entry name" value="PP2C"/>
</dbReference>
<sequence>MVSRTDPGMVRTHNEDAVAVQPALGLAILADGMGGYNAGEVASGMATAVIGTELEQGLREGRRNVSELLEAVIGHANESIYRAAESQPQYAGMGTTLVMAAFHDDHVSVAHIGDSRMYRLRGGVFECVTRDHSLLQEQIDSGMITEEEARRSQNKNLVTRALGVDPVVEPEIHTYAVEPGDVYLFCSDGLNDMVESDDIALTLQALSANLDLAAEQLVQMANDNGGRDNVSVILVKVLQPFPAAPRGWLARLLAWLK</sequence>
<dbReference type="STRING" id="1000565.METUNv1_02452"/>
<comment type="caution">
    <text evidence="2">The sequence shown here is derived from an EMBL/GenBank/DDBJ whole genome shotgun (WGS) entry which is preliminary data.</text>
</comment>
<accession>F5RDT5</accession>
<dbReference type="Pfam" id="PF13672">
    <property type="entry name" value="PP2C_2"/>
    <property type="match status" value="1"/>
</dbReference>
<dbReference type="InterPro" id="IPR001932">
    <property type="entry name" value="PPM-type_phosphatase-like_dom"/>
</dbReference>
<dbReference type="GO" id="GO:0004722">
    <property type="term" value="F:protein serine/threonine phosphatase activity"/>
    <property type="evidence" value="ECO:0007669"/>
    <property type="project" value="InterPro"/>
</dbReference>
<dbReference type="Proteomes" id="UP000005019">
    <property type="component" value="Unassembled WGS sequence"/>
</dbReference>
<gene>
    <name evidence="2" type="ORF">METUNv1_02452</name>
</gene>
<dbReference type="SUPFAM" id="SSF81606">
    <property type="entry name" value="PP2C-like"/>
    <property type="match status" value="1"/>
</dbReference>
<reference evidence="2 3" key="1">
    <citation type="journal article" date="2011" name="J. Bacteriol.">
        <title>Genome sequence of Methyloversatilis universalis FAM5T, a methylotrophic representative of the order Rhodocyclales.</title>
        <authorList>
            <person name="Kittichotirat W."/>
            <person name="Good N.M."/>
            <person name="Hall R."/>
            <person name="Bringel F."/>
            <person name="Lajus A."/>
            <person name="Medigue C."/>
            <person name="Smalley N.E."/>
            <person name="Beck D."/>
            <person name="Bumgarner R."/>
            <person name="Vuilleumier S."/>
            <person name="Kalyuzhnaya M.G."/>
        </authorList>
    </citation>
    <scope>NUCLEOTIDE SEQUENCE [LARGE SCALE GENOMIC DNA]</scope>
    <source>
        <strain evidence="3">ATCC BAA-1314 / JCM 13912 / FAM5</strain>
    </source>
</reference>
<dbReference type="PROSITE" id="PS51746">
    <property type="entry name" value="PPM_2"/>
    <property type="match status" value="1"/>
</dbReference>
<dbReference type="Gene3D" id="3.60.40.10">
    <property type="entry name" value="PPM-type phosphatase domain"/>
    <property type="match status" value="1"/>
</dbReference>
<dbReference type="RefSeq" id="WP_008062049.1">
    <property type="nucleotide sequence ID" value="NZ_AFHG01000052.1"/>
</dbReference>
<dbReference type="OrthoDB" id="9801841at2"/>
<organism evidence="2 3">
    <name type="scientific">Methyloversatilis universalis (strain ATCC BAA-1314 / DSM 25237 / JCM 13912 / CCUG 52030 / FAM5)</name>
    <dbReference type="NCBI Taxonomy" id="1000565"/>
    <lineage>
        <taxon>Bacteria</taxon>
        <taxon>Pseudomonadati</taxon>
        <taxon>Pseudomonadota</taxon>
        <taxon>Betaproteobacteria</taxon>
        <taxon>Nitrosomonadales</taxon>
        <taxon>Sterolibacteriaceae</taxon>
        <taxon>Methyloversatilis</taxon>
    </lineage>
</organism>
<dbReference type="EMBL" id="AFHG01000052">
    <property type="protein sequence ID" value="EGK71066.1"/>
    <property type="molecule type" value="Genomic_DNA"/>
</dbReference>